<dbReference type="GO" id="GO:0003676">
    <property type="term" value="F:nucleic acid binding"/>
    <property type="evidence" value="ECO:0007669"/>
    <property type="project" value="InterPro"/>
</dbReference>
<dbReference type="InterPro" id="IPR002562">
    <property type="entry name" value="3'-5'_exonuclease_dom"/>
</dbReference>
<dbReference type="PANTHER" id="PTHR47649">
    <property type="entry name" value="RIBONUCLEASE D"/>
    <property type="match status" value="1"/>
</dbReference>
<sequence>MSAAVLVCSTNELAQFCAQILRDRPESLAIDTEFVRSFNDYYPRLCLLQMAYQGGQCVVDVLDERLDLSPLQEIFDDEGIYKVFHDCRQDLDALSQRFTRLPRPIFDTQTASMLCEYHDNSVGYSKLVEQFLGVKLNKLLFKRVDWSHRPLSEGKVRYALDDVTYLHELYEVLLGILTAKERLTWFLEEMENIAEAFVDNYDSLLEGMDFFPELGESEAIIARSIIEWREKVARLFNVNRNIVMHSKSVLLATKDFLRSRDEEVLYRYVSGSYLDNLPFSLCDILESSAGRKLGVYKLVDRDKPMLSALLILLNSMCREHGISQKLVASKVELVKLINKIHSNIMHGWRYEFFGRKVEKFIAGETRLIFSVDNSDGQMRLTVDTKAQLPDWQVDESSSGES</sequence>
<reference evidence="2" key="1">
    <citation type="submission" date="2019-08" db="EMBL/GenBank/DDBJ databases">
        <authorList>
            <person name="Amaro Estrada I."/>
            <person name="Quiroz Castaneda R.E."/>
            <person name="Martinez Ocampo F."/>
            <person name="Rodriguez Camarillo S.D."/>
        </authorList>
    </citation>
    <scope>NUCLEOTIDE SEQUENCE</scope>
    <source>
        <strain evidence="2">MEX-30-184-02</strain>
    </source>
</reference>
<dbReference type="SUPFAM" id="SSF53098">
    <property type="entry name" value="Ribonuclease H-like"/>
    <property type="match status" value="1"/>
</dbReference>
<dbReference type="CDD" id="cd06142">
    <property type="entry name" value="RNaseD_exo"/>
    <property type="match status" value="1"/>
</dbReference>
<name>A0A643CP09_ANAMA</name>
<dbReference type="GO" id="GO:0006139">
    <property type="term" value="P:nucleobase-containing compound metabolic process"/>
    <property type="evidence" value="ECO:0007669"/>
    <property type="project" value="InterPro"/>
</dbReference>
<organism evidence="2">
    <name type="scientific">Anaplasma marginale</name>
    <dbReference type="NCBI Taxonomy" id="770"/>
    <lineage>
        <taxon>Bacteria</taxon>
        <taxon>Pseudomonadati</taxon>
        <taxon>Pseudomonadota</taxon>
        <taxon>Alphaproteobacteria</taxon>
        <taxon>Rickettsiales</taxon>
        <taxon>Anaplasmataceae</taxon>
        <taxon>Anaplasma</taxon>
    </lineage>
</organism>
<dbReference type="EMBL" id="VTCY01000006">
    <property type="protein sequence ID" value="KAB0452022.1"/>
    <property type="molecule type" value="Genomic_DNA"/>
</dbReference>
<evidence type="ECO:0000313" key="2">
    <source>
        <dbReference type="EMBL" id="KAB0452022.1"/>
    </source>
</evidence>
<proteinExistence type="predicted"/>
<feature type="domain" description="3'-5' exonuclease" evidence="1">
    <location>
        <begin position="4"/>
        <end position="178"/>
    </location>
</feature>
<evidence type="ECO:0000259" key="1">
    <source>
        <dbReference type="SMART" id="SM00474"/>
    </source>
</evidence>
<dbReference type="InterPro" id="IPR012337">
    <property type="entry name" value="RNaseH-like_sf"/>
</dbReference>
<dbReference type="InterPro" id="IPR051086">
    <property type="entry name" value="RNase_D-like"/>
</dbReference>
<dbReference type="InterPro" id="IPR010997">
    <property type="entry name" value="HRDC-like_sf"/>
</dbReference>
<comment type="caution">
    <text evidence="2">The sequence shown here is derived from an EMBL/GenBank/DDBJ whole genome shotgun (WGS) entry which is preliminary data.</text>
</comment>
<dbReference type="PANTHER" id="PTHR47649:SF1">
    <property type="entry name" value="RIBONUCLEASE D"/>
    <property type="match status" value="1"/>
</dbReference>
<dbReference type="SMART" id="SM00474">
    <property type="entry name" value="35EXOc"/>
    <property type="match status" value="1"/>
</dbReference>
<dbReference type="SUPFAM" id="SSF47819">
    <property type="entry name" value="HRDC-like"/>
    <property type="match status" value="1"/>
</dbReference>
<accession>A0A643CP09</accession>
<gene>
    <name evidence="2" type="ORF">FY207_02625</name>
</gene>
<dbReference type="GO" id="GO:0000166">
    <property type="term" value="F:nucleotide binding"/>
    <property type="evidence" value="ECO:0007669"/>
    <property type="project" value="InterPro"/>
</dbReference>
<dbReference type="RefSeq" id="WP_011114140.1">
    <property type="nucleotide sequence ID" value="NZ_QLIV01000012.1"/>
</dbReference>
<dbReference type="InterPro" id="IPR036397">
    <property type="entry name" value="RNaseH_sf"/>
</dbReference>
<dbReference type="AlphaFoldDB" id="A0A643CP09"/>
<dbReference type="Gene3D" id="3.30.420.10">
    <property type="entry name" value="Ribonuclease H-like superfamily/Ribonuclease H"/>
    <property type="match status" value="1"/>
</dbReference>
<dbReference type="GO" id="GO:0008408">
    <property type="term" value="F:3'-5' exonuclease activity"/>
    <property type="evidence" value="ECO:0007669"/>
    <property type="project" value="InterPro"/>
</dbReference>
<protein>
    <submittedName>
        <fullName evidence="2">Ribonuclease D</fullName>
    </submittedName>
</protein>
<dbReference type="Pfam" id="PF01612">
    <property type="entry name" value="DNA_pol_A_exo1"/>
    <property type="match status" value="1"/>
</dbReference>